<name>A0ABN7PEJ6_TIMPD</name>
<dbReference type="PANTHER" id="PTHR47728">
    <property type="entry name" value="RAB GTPASE-ACTIVATING PROTEIN 1-LIKE"/>
    <property type="match status" value="1"/>
</dbReference>
<organism evidence="2 3">
    <name type="scientific">Timema podura</name>
    <name type="common">Walking stick</name>
    <dbReference type="NCBI Taxonomy" id="61482"/>
    <lineage>
        <taxon>Eukaryota</taxon>
        <taxon>Metazoa</taxon>
        <taxon>Ecdysozoa</taxon>
        <taxon>Arthropoda</taxon>
        <taxon>Hexapoda</taxon>
        <taxon>Insecta</taxon>
        <taxon>Pterygota</taxon>
        <taxon>Neoptera</taxon>
        <taxon>Polyneoptera</taxon>
        <taxon>Phasmatodea</taxon>
        <taxon>Timematodea</taxon>
        <taxon>Timematoidea</taxon>
        <taxon>Timematidae</taxon>
        <taxon>Timema</taxon>
    </lineage>
</organism>
<gene>
    <name evidence="2" type="ORF">TPAB3V08_LOCUS13159</name>
</gene>
<dbReference type="EMBL" id="CAJPIN010051644">
    <property type="protein sequence ID" value="CAG2066216.1"/>
    <property type="molecule type" value="Genomic_DNA"/>
</dbReference>
<keyword evidence="3" id="KW-1185">Reference proteome</keyword>
<protein>
    <submittedName>
        <fullName evidence="2">Uncharacterized protein</fullName>
    </submittedName>
</protein>
<feature type="non-terminal residue" evidence="2">
    <location>
        <position position="1"/>
    </location>
</feature>
<evidence type="ECO:0000313" key="3">
    <source>
        <dbReference type="Proteomes" id="UP001153148"/>
    </source>
</evidence>
<comment type="caution">
    <text evidence="2">The sequence shown here is derived from an EMBL/GenBank/DDBJ whole genome shotgun (WGS) entry which is preliminary data.</text>
</comment>
<evidence type="ECO:0000256" key="1">
    <source>
        <dbReference type="SAM" id="Coils"/>
    </source>
</evidence>
<sequence length="131" mass="14647">GWGLSPRPRGTCPTLHDDSLSKTEICGSLTGVGRQEAQDSADQYSSELERLKSTLLRAEEEKRRLEEEAVQIKEMLKREVNRAETESSRNAAIIAEYKQICHRLDNEQGTAKAALNQLRVSKLFGVATFVT</sequence>
<feature type="coiled-coil region" evidence="1">
    <location>
        <begin position="34"/>
        <end position="86"/>
    </location>
</feature>
<proteinExistence type="predicted"/>
<dbReference type="Proteomes" id="UP001153148">
    <property type="component" value="Unassembled WGS sequence"/>
</dbReference>
<evidence type="ECO:0000313" key="2">
    <source>
        <dbReference type="EMBL" id="CAG2066216.1"/>
    </source>
</evidence>
<accession>A0ABN7PEJ6</accession>
<feature type="non-terminal residue" evidence="2">
    <location>
        <position position="131"/>
    </location>
</feature>
<dbReference type="PANTHER" id="PTHR47728:SF1">
    <property type="entry name" value="RAB GTPASE ACTIVATING PROTEIN 1 LIKE"/>
    <property type="match status" value="1"/>
</dbReference>
<reference evidence="2" key="1">
    <citation type="submission" date="2021-03" db="EMBL/GenBank/DDBJ databases">
        <authorList>
            <person name="Tran Van P."/>
        </authorList>
    </citation>
    <scope>NUCLEOTIDE SEQUENCE</scope>
</reference>
<keyword evidence="1" id="KW-0175">Coiled coil</keyword>